<evidence type="ECO:0000256" key="1">
    <source>
        <dbReference type="ARBA" id="ARBA00004123"/>
    </source>
</evidence>
<evidence type="ECO:0000256" key="5">
    <source>
        <dbReference type="ARBA" id="ARBA00022833"/>
    </source>
</evidence>
<dbReference type="Pfam" id="PF00096">
    <property type="entry name" value="zf-C2H2"/>
    <property type="match status" value="3"/>
</dbReference>
<dbReference type="AlphaFoldDB" id="A0AAV1FKL0"/>
<keyword evidence="5" id="KW-0862">Zinc</keyword>
<feature type="region of interest" description="Disordered" evidence="9">
    <location>
        <begin position="446"/>
        <end position="503"/>
    </location>
</feature>
<evidence type="ECO:0000256" key="2">
    <source>
        <dbReference type="ARBA" id="ARBA00022723"/>
    </source>
</evidence>
<dbReference type="FunFam" id="3.30.160.60:FF:000065">
    <property type="entry name" value="B-cell CLL/lymphoma 6, member B"/>
    <property type="match status" value="1"/>
</dbReference>
<keyword evidence="4 8" id="KW-0863">Zinc-finger</keyword>
<feature type="compositionally biased region" description="Basic and acidic residues" evidence="9">
    <location>
        <begin position="450"/>
        <end position="490"/>
    </location>
</feature>
<dbReference type="GO" id="GO:0008270">
    <property type="term" value="F:zinc ion binding"/>
    <property type="evidence" value="ECO:0007669"/>
    <property type="project" value="UniProtKB-KW"/>
</dbReference>
<keyword evidence="2" id="KW-0479">Metal-binding</keyword>
<dbReference type="PANTHER" id="PTHR24404">
    <property type="entry name" value="ZINC FINGER PROTEIN"/>
    <property type="match status" value="1"/>
</dbReference>
<feature type="region of interest" description="Disordered" evidence="9">
    <location>
        <begin position="243"/>
        <end position="276"/>
    </location>
</feature>
<evidence type="ECO:0000256" key="8">
    <source>
        <dbReference type="PROSITE-ProRule" id="PRU00042"/>
    </source>
</evidence>
<dbReference type="SMART" id="SM00355">
    <property type="entry name" value="ZnF_C2H2"/>
    <property type="match status" value="7"/>
</dbReference>
<feature type="domain" description="C2H2-type" evidence="10">
    <location>
        <begin position="515"/>
        <end position="542"/>
    </location>
</feature>
<dbReference type="GO" id="GO:0005634">
    <property type="term" value="C:nucleus"/>
    <property type="evidence" value="ECO:0007669"/>
    <property type="project" value="UniProtKB-SubCell"/>
</dbReference>
<dbReference type="PROSITE" id="PS50157">
    <property type="entry name" value="ZINC_FINGER_C2H2_2"/>
    <property type="match status" value="5"/>
</dbReference>
<evidence type="ECO:0000256" key="4">
    <source>
        <dbReference type="ARBA" id="ARBA00022771"/>
    </source>
</evidence>
<keyword evidence="12" id="KW-1185">Reference proteome</keyword>
<feature type="compositionally biased region" description="Basic and acidic residues" evidence="9">
    <location>
        <begin position="259"/>
        <end position="276"/>
    </location>
</feature>
<feature type="compositionally biased region" description="Polar residues" evidence="9">
    <location>
        <begin position="491"/>
        <end position="502"/>
    </location>
</feature>
<dbReference type="EMBL" id="OY660871">
    <property type="protein sequence ID" value="CAJ1061595.1"/>
    <property type="molecule type" value="Genomic_DNA"/>
</dbReference>
<dbReference type="GO" id="GO:0006357">
    <property type="term" value="P:regulation of transcription by RNA polymerase II"/>
    <property type="evidence" value="ECO:0007669"/>
    <property type="project" value="TreeGrafter"/>
</dbReference>
<reference evidence="11" key="1">
    <citation type="submission" date="2023-08" db="EMBL/GenBank/DDBJ databases">
        <authorList>
            <person name="Alioto T."/>
            <person name="Alioto T."/>
            <person name="Gomez Garrido J."/>
        </authorList>
    </citation>
    <scope>NUCLEOTIDE SEQUENCE</scope>
</reference>
<proteinExistence type="predicted"/>
<keyword evidence="7" id="KW-0539">Nucleus</keyword>
<feature type="domain" description="C2H2-type" evidence="10">
    <location>
        <begin position="60"/>
        <end position="87"/>
    </location>
</feature>
<dbReference type="InterPro" id="IPR036236">
    <property type="entry name" value="Znf_C2H2_sf"/>
</dbReference>
<keyword evidence="3" id="KW-0677">Repeat</keyword>
<evidence type="ECO:0000259" key="10">
    <source>
        <dbReference type="PROSITE" id="PS50157"/>
    </source>
</evidence>
<protein>
    <submittedName>
        <fullName evidence="11">Zinc finger protein 440-like isoform X2</fullName>
    </submittedName>
</protein>
<keyword evidence="6" id="KW-0238">DNA-binding</keyword>
<dbReference type="PROSITE" id="PS00028">
    <property type="entry name" value="ZINC_FINGER_C2H2_1"/>
    <property type="match status" value="5"/>
</dbReference>
<name>A0AAV1FKL0_XYRNO</name>
<evidence type="ECO:0000256" key="7">
    <source>
        <dbReference type="ARBA" id="ARBA00023242"/>
    </source>
</evidence>
<feature type="domain" description="C2H2-type" evidence="10">
    <location>
        <begin position="23"/>
        <end position="51"/>
    </location>
</feature>
<evidence type="ECO:0000256" key="6">
    <source>
        <dbReference type="ARBA" id="ARBA00023125"/>
    </source>
</evidence>
<dbReference type="InterPro" id="IPR013087">
    <property type="entry name" value="Znf_C2H2_type"/>
</dbReference>
<dbReference type="InterPro" id="IPR050589">
    <property type="entry name" value="Ikaros_C2H2-ZF"/>
</dbReference>
<dbReference type="GO" id="GO:0003700">
    <property type="term" value="F:DNA-binding transcription factor activity"/>
    <property type="evidence" value="ECO:0007669"/>
    <property type="project" value="TreeGrafter"/>
</dbReference>
<feature type="domain" description="C2H2-type" evidence="10">
    <location>
        <begin position="544"/>
        <end position="571"/>
    </location>
</feature>
<evidence type="ECO:0000256" key="3">
    <source>
        <dbReference type="ARBA" id="ARBA00022737"/>
    </source>
</evidence>
<gene>
    <name evidence="11" type="ORF">XNOV1_A017404</name>
</gene>
<feature type="domain" description="C2H2-type" evidence="10">
    <location>
        <begin position="88"/>
        <end position="115"/>
    </location>
</feature>
<sequence length="577" mass="65539">MDPPMMDTSETPLIPATPHPLPRQCLKCHIIFCTDKKLQRHMKVTHPAEYEQSMLRNSIFICYICGHHFSNSAELKAHQNAHTEKKPYKCQICGQAFSRPFQLTSHQKSHLDEDGYPCADCGKVCRTMLLLKDHRHSRSCSKDCLCSICNTSFKSTKTLLKHIKLRHASLVSAAIRDLPAGHQLKGLLTKFSQQGAIMDKEQIRRLTDFLVDMQKVNSVVKLEQVPHHSPPLEMQQIPQLTERGNLNLNPPQIDSYQEPSDHKPWSKNHPQDERDDSALVKETVHQNESQGICISEVRSIGKPPGRGTDKTTDEAPTLQIISYCSLREEPVSTDVKEEVNKKEIKVEEGYDIDKSLDVTLKNVHSSSPKQTVDNKLYLKTCLNTAAESEVQLLKREEIKVEEIIFDPPLAGPACQSKEHTGELDSPAFTDCKLEFTDWEVLRTHLHQNAPKKEEEEAEKGENEKPAEQMDLRKVEGEGNIKEDVSGDENKSTTSSSNPSGLTLENGGVLSKRGCYSCFLCGKFYKYLGSFMKHQEQHNKQMLKYQCTKCRKAFNRKSQLLDHMKVHRSRSSQVDQQT</sequence>
<evidence type="ECO:0000313" key="12">
    <source>
        <dbReference type="Proteomes" id="UP001178508"/>
    </source>
</evidence>
<accession>A0AAV1FKL0</accession>
<dbReference type="Gene3D" id="3.30.160.60">
    <property type="entry name" value="Classic Zinc Finger"/>
    <property type="match status" value="4"/>
</dbReference>
<comment type="subcellular location">
    <subcellularLocation>
        <location evidence="1">Nucleus</location>
    </subcellularLocation>
</comment>
<evidence type="ECO:0000256" key="9">
    <source>
        <dbReference type="SAM" id="MobiDB-lite"/>
    </source>
</evidence>
<dbReference type="SUPFAM" id="SSF57667">
    <property type="entry name" value="beta-beta-alpha zinc fingers"/>
    <property type="match status" value="3"/>
</dbReference>
<dbReference type="PANTHER" id="PTHR24404:SF110">
    <property type="entry name" value="C2H2-TYPE DOMAIN-CONTAINING PROTEIN"/>
    <property type="match status" value="1"/>
</dbReference>
<dbReference type="Proteomes" id="UP001178508">
    <property type="component" value="Chromosome 8"/>
</dbReference>
<dbReference type="GO" id="GO:0000978">
    <property type="term" value="F:RNA polymerase II cis-regulatory region sequence-specific DNA binding"/>
    <property type="evidence" value="ECO:0007669"/>
    <property type="project" value="TreeGrafter"/>
</dbReference>
<organism evidence="11 12">
    <name type="scientific">Xyrichtys novacula</name>
    <name type="common">Pearly razorfish</name>
    <name type="synonym">Hemipteronotus novacula</name>
    <dbReference type="NCBI Taxonomy" id="13765"/>
    <lineage>
        <taxon>Eukaryota</taxon>
        <taxon>Metazoa</taxon>
        <taxon>Chordata</taxon>
        <taxon>Craniata</taxon>
        <taxon>Vertebrata</taxon>
        <taxon>Euteleostomi</taxon>
        <taxon>Actinopterygii</taxon>
        <taxon>Neopterygii</taxon>
        <taxon>Teleostei</taxon>
        <taxon>Neoteleostei</taxon>
        <taxon>Acanthomorphata</taxon>
        <taxon>Eupercaria</taxon>
        <taxon>Labriformes</taxon>
        <taxon>Labridae</taxon>
        <taxon>Xyrichtys</taxon>
    </lineage>
</organism>
<evidence type="ECO:0000313" key="11">
    <source>
        <dbReference type="EMBL" id="CAJ1061595.1"/>
    </source>
</evidence>
<dbReference type="FunFam" id="3.30.160.60:FF:002343">
    <property type="entry name" value="Zinc finger protein 33A"/>
    <property type="match status" value="1"/>
</dbReference>
<feature type="compositionally biased region" description="Polar residues" evidence="9">
    <location>
        <begin position="243"/>
        <end position="258"/>
    </location>
</feature>